<keyword evidence="1" id="KW-0175">Coiled coil</keyword>
<keyword evidence="2" id="KW-1133">Transmembrane helix</keyword>
<proteinExistence type="predicted"/>
<organism evidence="3 4">
    <name type="scientific">Chryseobacterium taklimakanense</name>
    <dbReference type="NCBI Taxonomy" id="536441"/>
    <lineage>
        <taxon>Bacteria</taxon>
        <taxon>Pseudomonadati</taxon>
        <taxon>Bacteroidota</taxon>
        <taxon>Flavobacteriia</taxon>
        <taxon>Flavobacteriales</taxon>
        <taxon>Weeksellaceae</taxon>
        <taxon>Chryseobacterium group</taxon>
        <taxon>Chryseobacterium</taxon>
    </lineage>
</organism>
<keyword evidence="2" id="KW-0472">Membrane</keyword>
<name>A0A3G8WJ73_9FLAO</name>
<protein>
    <submittedName>
        <fullName evidence="3">Uncharacterized protein</fullName>
    </submittedName>
</protein>
<keyword evidence="2" id="KW-0812">Transmembrane</keyword>
<feature type="coiled-coil region" evidence="1">
    <location>
        <begin position="62"/>
        <end position="89"/>
    </location>
</feature>
<gene>
    <name evidence="3" type="ORF">EIH08_07725</name>
</gene>
<evidence type="ECO:0000313" key="4">
    <source>
        <dbReference type="Proteomes" id="UP000282297"/>
    </source>
</evidence>
<evidence type="ECO:0000256" key="2">
    <source>
        <dbReference type="SAM" id="Phobius"/>
    </source>
</evidence>
<accession>A0A3G8WJ73</accession>
<sequence length="117" mass="13747">MENKLLDKYEQFKAELFSKPKKVFAGAILIMVLSLIFSIFQYFFFPPKVSLGDSIPILYTKSDQVKNKMDKKEKEMEKTIQELSAFREKSKTQSLTKSDSVRIEFLYQQYQNLKNGL</sequence>
<feature type="transmembrane region" description="Helical" evidence="2">
    <location>
        <begin position="23"/>
        <end position="45"/>
    </location>
</feature>
<dbReference type="AlphaFoldDB" id="A0A3G8WJ73"/>
<evidence type="ECO:0000256" key="1">
    <source>
        <dbReference type="SAM" id="Coils"/>
    </source>
</evidence>
<dbReference type="Proteomes" id="UP000282297">
    <property type="component" value="Chromosome"/>
</dbReference>
<dbReference type="RefSeq" id="WP_124784809.1">
    <property type="nucleotide sequence ID" value="NZ_CP034171.1"/>
</dbReference>
<reference evidence="4" key="1">
    <citation type="submission" date="2018-11" db="EMBL/GenBank/DDBJ databases">
        <title>Proposal to divide the Flavobacteriaceae and reorganize its genera based on Amino Acid Identity values calculated from whole genome sequences.</title>
        <authorList>
            <person name="Nicholson A.C."/>
            <person name="Gulvik C.A."/>
            <person name="Whitney A.M."/>
            <person name="Humrighouse B.W."/>
            <person name="Bell M."/>
            <person name="Holmes B."/>
            <person name="Steigerwalt A.B."/>
            <person name="Villarma A."/>
            <person name="Sheth M."/>
            <person name="Batra D."/>
            <person name="Pryor J."/>
            <person name="Bernardet J.-F."/>
            <person name="Hugo C."/>
            <person name="Kampfer P."/>
            <person name="Newman J.D."/>
            <person name="McQuiston J.R."/>
        </authorList>
    </citation>
    <scope>NUCLEOTIDE SEQUENCE [LARGE SCALE GENOMIC DNA]</scope>
    <source>
        <strain evidence="4">H4753</strain>
    </source>
</reference>
<dbReference type="EMBL" id="CP034171">
    <property type="protein sequence ID" value="AZI20619.1"/>
    <property type="molecule type" value="Genomic_DNA"/>
</dbReference>
<evidence type="ECO:0000313" key="3">
    <source>
        <dbReference type="EMBL" id="AZI20619.1"/>
    </source>
</evidence>